<keyword evidence="3" id="KW-0378">Hydrolase</keyword>
<dbReference type="Pfam" id="PF00459">
    <property type="entry name" value="Inositol_P"/>
    <property type="match status" value="1"/>
</dbReference>
<proteinExistence type="predicted"/>
<evidence type="ECO:0000313" key="6">
    <source>
        <dbReference type="EMBL" id="OGL87541.1"/>
    </source>
</evidence>
<dbReference type="PANTHER" id="PTHR20854">
    <property type="entry name" value="INOSITOL MONOPHOSPHATASE"/>
    <property type="match status" value="1"/>
</dbReference>
<dbReference type="Gene3D" id="3.40.190.80">
    <property type="match status" value="1"/>
</dbReference>
<evidence type="ECO:0000313" key="7">
    <source>
        <dbReference type="Proteomes" id="UP000178264"/>
    </source>
</evidence>
<name>A0A1F7VAN6_9BACT</name>
<feature type="binding site" evidence="5">
    <location>
        <position position="82"/>
    </location>
    <ligand>
        <name>Mg(2+)</name>
        <dbReference type="ChEBI" id="CHEBI:18420"/>
        <label>1</label>
        <note>catalytic</note>
    </ligand>
</feature>
<evidence type="ECO:0000256" key="3">
    <source>
        <dbReference type="ARBA" id="ARBA00022801"/>
    </source>
</evidence>
<evidence type="ECO:0000256" key="1">
    <source>
        <dbReference type="ARBA" id="ARBA00001946"/>
    </source>
</evidence>
<dbReference type="AlphaFoldDB" id="A0A1F7VAN6"/>
<dbReference type="GO" id="GO:0007165">
    <property type="term" value="P:signal transduction"/>
    <property type="evidence" value="ECO:0007669"/>
    <property type="project" value="TreeGrafter"/>
</dbReference>
<reference evidence="6 7" key="1">
    <citation type="journal article" date="2016" name="Nat. Commun.">
        <title>Thousands of microbial genomes shed light on interconnected biogeochemical processes in an aquifer system.</title>
        <authorList>
            <person name="Anantharaman K."/>
            <person name="Brown C.T."/>
            <person name="Hug L.A."/>
            <person name="Sharon I."/>
            <person name="Castelle C.J."/>
            <person name="Probst A.J."/>
            <person name="Thomas B.C."/>
            <person name="Singh A."/>
            <person name="Wilkins M.J."/>
            <person name="Karaoz U."/>
            <person name="Brodie E.L."/>
            <person name="Williams K.H."/>
            <person name="Hubbard S.S."/>
            <person name="Banfield J.F."/>
        </authorList>
    </citation>
    <scope>NUCLEOTIDE SEQUENCE [LARGE SCALE GENOMIC DNA]</scope>
</reference>
<evidence type="ECO:0000256" key="2">
    <source>
        <dbReference type="ARBA" id="ARBA00022723"/>
    </source>
</evidence>
<gene>
    <name evidence="6" type="ORF">A3I42_02765</name>
</gene>
<dbReference type="SUPFAM" id="SSF56655">
    <property type="entry name" value="Carbohydrate phosphatase"/>
    <property type="match status" value="1"/>
</dbReference>
<dbReference type="Gene3D" id="3.30.540.10">
    <property type="entry name" value="Fructose-1,6-Bisphosphatase, subunit A, domain 1"/>
    <property type="match status" value="1"/>
</dbReference>
<dbReference type="GO" id="GO:0046872">
    <property type="term" value="F:metal ion binding"/>
    <property type="evidence" value="ECO:0007669"/>
    <property type="project" value="UniProtKB-KW"/>
</dbReference>
<comment type="cofactor">
    <cofactor evidence="1 5">
        <name>Mg(2+)</name>
        <dbReference type="ChEBI" id="CHEBI:18420"/>
    </cofactor>
</comment>
<comment type="caution">
    <text evidence="6">The sequence shown here is derived from an EMBL/GenBank/DDBJ whole genome shotgun (WGS) entry which is preliminary data.</text>
</comment>
<feature type="binding site" evidence="5">
    <location>
        <position position="83"/>
    </location>
    <ligand>
        <name>Mg(2+)</name>
        <dbReference type="ChEBI" id="CHEBI:18420"/>
        <label>1</label>
        <note>catalytic</note>
    </ligand>
</feature>
<evidence type="ECO:0000256" key="4">
    <source>
        <dbReference type="ARBA" id="ARBA00022842"/>
    </source>
</evidence>
<feature type="binding site" evidence="5">
    <location>
        <position position="207"/>
    </location>
    <ligand>
        <name>Mg(2+)</name>
        <dbReference type="ChEBI" id="CHEBI:18420"/>
        <label>1</label>
        <note>catalytic</note>
    </ligand>
</feature>
<dbReference type="Proteomes" id="UP000178264">
    <property type="component" value="Unassembled WGS sequence"/>
</dbReference>
<dbReference type="FunFam" id="3.30.540.10:FF:000003">
    <property type="entry name" value="Inositol-1-monophosphatase"/>
    <property type="match status" value="1"/>
</dbReference>
<organism evidence="6 7">
    <name type="scientific">Candidatus Uhrbacteria bacterium RIFCSPLOWO2_02_FULL_49_11</name>
    <dbReference type="NCBI Taxonomy" id="1802409"/>
    <lineage>
        <taxon>Bacteria</taxon>
        <taxon>Candidatus Uhriibacteriota</taxon>
    </lineage>
</organism>
<feature type="binding site" evidence="5">
    <location>
        <position position="80"/>
    </location>
    <ligand>
        <name>Mg(2+)</name>
        <dbReference type="ChEBI" id="CHEBI:18420"/>
        <label>1</label>
        <note>catalytic</note>
    </ligand>
</feature>
<dbReference type="EMBL" id="MGER01000078">
    <property type="protein sequence ID" value="OGL87541.1"/>
    <property type="molecule type" value="Genomic_DNA"/>
</dbReference>
<accession>A0A1F7VAN6</accession>
<dbReference type="PANTHER" id="PTHR20854:SF4">
    <property type="entry name" value="INOSITOL-1-MONOPHOSPHATASE-RELATED"/>
    <property type="match status" value="1"/>
</dbReference>
<dbReference type="PRINTS" id="PR00377">
    <property type="entry name" value="IMPHPHTASES"/>
</dbReference>
<feature type="binding site" evidence="5">
    <location>
        <position position="64"/>
    </location>
    <ligand>
        <name>Mg(2+)</name>
        <dbReference type="ChEBI" id="CHEBI:18420"/>
        <label>1</label>
        <note>catalytic</note>
    </ligand>
</feature>
<dbReference type="PROSITE" id="PS00629">
    <property type="entry name" value="IMP_1"/>
    <property type="match status" value="1"/>
</dbReference>
<evidence type="ECO:0008006" key="8">
    <source>
        <dbReference type="Google" id="ProtNLM"/>
    </source>
</evidence>
<dbReference type="InterPro" id="IPR020583">
    <property type="entry name" value="Inositol_monoP_metal-BS"/>
</dbReference>
<protein>
    <recommendedName>
        <fullName evidence="8">Inositol-phosphate phosphatase</fullName>
    </recommendedName>
</protein>
<keyword evidence="2 5" id="KW-0479">Metal-binding</keyword>
<dbReference type="InterPro" id="IPR000760">
    <property type="entry name" value="Inositol_monophosphatase-like"/>
</dbReference>
<dbReference type="GO" id="GO:0006020">
    <property type="term" value="P:inositol metabolic process"/>
    <property type="evidence" value="ECO:0007669"/>
    <property type="project" value="TreeGrafter"/>
</dbReference>
<keyword evidence="4 5" id="KW-0460">Magnesium</keyword>
<dbReference type="GO" id="GO:0008934">
    <property type="term" value="F:inositol monophosphate 1-phosphatase activity"/>
    <property type="evidence" value="ECO:0007669"/>
    <property type="project" value="TreeGrafter"/>
</dbReference>
<evidence type="ECO:0000256" key="5">
    <source>
        <dbReference type="PIRSR" id="PIRSR600760-2"/>
    </source>
</evidence>
<sequence>MRQFLAQITKEAGDAALKKFKMAGLKYGTKRNSADIVTEADELANEMLLARIHAKFPRHGIISEETGEYESGREYVWIIDPLDGTRNFLTHTPLWGTMVALSRKGRVITAAIYDPCHHELVLAEKGKGAYRDGAKIRCSSTDDLAYSYGAISAMIKKERLAFTIGLMRHTGGEEVWISGFGSIAVSASSVAAGRRDWFVSSGAYVWDYAAPALILSEAGCKVTNTKGRTWQMNDRALIAANPLLHRKLIRLMK</sequence>